<feature type="non-terminal residue" evidence="2">
    <location>
        <position position="1"/>
    </location>
</feature>
<dbReference type="Proteomes" id="UP000053841">
    <property type="component" value="Unassembled WGS sequence"/>
</dbReference>
<name>W6Z064_COCC2</name>
<organism evidence="2 3">
    <name type="scientific">Cochliobolus carbonum (strain 26-R-13)</name>
    <name type="common">Maize leaf spot fungus</name>
    <name type="synonym">Bipolaris zeicola</name>
    <dbReference type="NCBI Taxonomy" id="930089"/>
    <lineage>
        <taxon>Eukaryota</taxon>
        <taxon>Fungi</taxon>
        <taxon>Dikarya</taxon>
        <taxon>Ascomycota</taxon>
        <taxon>Pezizomycotina</taxon>
        <taxon>Dothideomycetes</taxon>
        <taxon>Pleosporomycetidae</taxon>
        <taxon>Pleosporales</taxon>
        <taxon>Pleosporineae</taxon>
        <taxon>Pleosporaceae</taxon>
        <taxon>Bipolaris</taxon>
    </lineage>
</organism>
<keyword evidence="1" id="KW-0812">Transmembrane</keyword>
<protein>
    <submittedName>
        <fullName evidence="2">Uncharacterized protein</fullName>
    </submittedName>
</protein>
<dbReference type="EMBL" id="KI964555">
    <property type="protein sequence ID" value="EUC37071.1"/>
    <property type="molecule type" value="Genomic_DNA"/>
</dbReference>
<accession>W6Z064</accession>
<dbReference type="KEGG" id="bze:COCCADRAFT_86692"/>
<keyword evidence="3" id="KW-1185">Reference proteome</keyword>
<sequence>TPGASLVREGLPSLYRSNNRSSITKSGLLIFFFLLLLVVFMFLLQIAFSKGEVRTIERSV</sequence>
<reference evidence="2 3" key="1">
    <citation type="journal article" date="2013" name="PLoS Genet.">
        <title>Comparative genome structure, secondary metabolite, and effector coding capacity across Cochliobolus pathogens.</title>
        <authorList>
            <person name="Condon B.J."/>
            <person name="Leng Y."/>
            <person name="Wu D."/>
            <person name="Bushley K.E."/>
            <person name="Ohm R.A."/>
            <person name="Otillar R."/>
            <person name="Martin J."/>
            <person name="Schackwitz W."/>
            <person name="Grimwood J."/>
            <person name="MohdZainudin N."/>
            <person name="Xue C."/>
            <person name="Wang R."/>
            <person name="Manning V.A."/>
            <person name="Dhillon B."/>
            <person name="Tu Z.J."/>
            <person name="Steffenson B.J."/>
            <person name="Salamov A."/>
            <person name="Sun H."/>
            <person name="Lowry S."/>
            <person name="LaButti K."/>
            <person name="Han J."/>
            <person name="Copeland A."/>
            <person name="Lindquist E."/>
            <person name="Barry K."/>
            <person name="Schmutz J."/>
            <person name="Baker S.E."/>
            <person name="Ciuffetti L.M."/>
            <person name="Grigoriev I.V."/>
            <person name="Zhong S."/>
            <person name="Turgeon B.G."/>
        </authorList>
    </citation>
    <scope>NUCLEOTIDE SEQUENCE [LARGE SCALE GENOMIC DNA]</scope>
    <source>
        <strain evidence="2 3">26-R-13</strain>
    </source>
</reference>
<keyword evidence="1" id="KW-0472">Membrane</keyword>
<evidence type="ECO:0000313" key="3">
    <source>
        <dbReference type="Proteomes" id="UP000053841"/>
    </source>
</evidence>
<feature type="transmembrane region" description="Helical" evidence="1">
    <location>
        <begin position="28"/>
        <end position="48"/>
    </location>
</feature>
<proteinExistence type="predicted"/>
<dbReference type="GeneID" id="19152211"/>
<dbReference type="AlphaFoldDB" id="W6Z064"/>
<dbReference type="HOGENOM" id="CLU_2947972_0_0_1"/>
<evidence type="ECO:0000256" key="1">
    <source>
        <dbReference type="SAM" id="Phobius"/>
    </source>
</evidence>
<gene>
    <name evidence="2" type="ORF">COCCADRAFT_86692</name>
</gene>
<dbReference type="RefSeq" id="XP_007708703.1">
    <property type="nucleotide sequence ID" value="XM_007710513.1"/>
</dbReference>
<keyword evidence="1" id="KW-1133">Transmembrane helix</keyword>
<evidence type="ECO:0000313" key="2">
    <source>
        <dbReference type="EMBL" id="EUC37071.1"/>
    </source>
</evidence>